<feature type="transmembrane region" description="Helical" evidence="1">
    <location>
        <begin position="231"/>
        <end position="250"/>
    </location>
</feature>
<name>A0A6L6PUU0_9BURK</name>
<dbReference type="Pfam" id="PF09925">
    <property type="entry name" value="DUF2157"/>
    <property type="match status" value="1"/>
</dbReference>
<gene>
    <name evidence="3" type="ORF">GM668_01525</name>
</gene>
<dbReference type="RefSeq" id="WP_155437160.1">
    <property type="nucleotide sequence ID" value="NZ_WNLA01000001.1"/>
</dbReference>
<feature type="domain" description="DUF2157" evidence="2">
    <location>
        <begin position="12"/>
        <end position="147"/>
    </location>
</feature>
<keyword evidence="1" id="KW-0812">Transmembrane</keyword>
<sequence>MSLRYTLYEQAARHQLDADATAELLRLAGLQGEPPALTRRMAQGLAIAATALGGLAVIFCVAANWDGFGRFGRFALVQSLLAVALFGAWRLPAARIPLSLLALLTIGGLLACVGQTYQTGADPWQLFAAWAVMGLPMCWGVRSDALWAPWILVVNTAAALWVVAMTSRWQMGADDALTHVLAWVASAAFLLPAHPALRRHTGAGNWMVRFGVTVLLSQAVWGVLQSVFREFGMPLLFLALVLAVGIVLLFKSQLWSDGYCAGAGIVATDILLLAGLYRVILQVHSDILGTTFMLCLATMALAYGSSRLLLPSRSPGGEKP</sequence>
<keyword evidence="4" id="KW-1185">Reference proteome</keyword>
<feature type="transmembrane region" description="Helical" evidence="1">
    <location>
        <begin position="287"/>
        <end position="310"/>
    </location>
</feature>
<keyword evidence="1" id="KW-1133">Transmembrane helix</keyword>
<protein>
    <submittedName>
        <fullName evidence="3">DUF2157 domain-containing protein</fullName>
    </submittedName>
</protein>
<evidence type="ECO:0000259" key="2">
    <source>
        <dbReference type="Pfam" id="PF09925"/>
    </source>
</evidence>
<dbReference type="AlphaFoldDB" id="A0A6L6PUU0"/>
<dbReference type="OrthoDB" id="327621at2"/>
<dbReference type="EMBL" id="WNLA01000001">
    <property type="protein sequence ID" value="MTW00758.1"/>
    <property type="molecule type" value="Genomic_DNA"/>
</dbReference>
<dbReference type="Proteomes" id="UP000484015">
    <property type="component" value="Unassembled WGS sequence"/>
</dbReference>
<evidence type="ECO:0000256" key="1">
    <source>
        <dbReference type="SAM" id="Phobius"/>
    </source>
</evidence>
<organism evidence="3 4">
    <name type="scientific">Pseudoduganella ginsengisoli</name>
    <dbReference type="NCBI Taxonomy" id="1462440"/>
    <lineage>
        <taxon>Bacteria</taxon>
        <taxon>Pseudomonadati</taxon>
        <taxon>Pseudomonadota</taxon>
        <taxon>Betaproteobacteria</taxon>
        <taxon>Burkholderiales</taxon>
        <taxon>Oxalobacteraceae</taxon>
        <taxon>Telluria group</taxon>
        <taxon>Pseudoduganella</taxon>
    </lineage>
</organism>
<accession>A0A6L6PUU0</accession>
<feature type="transmembrane region" description="Helical" evidence="1">
    <location>
        <begin position="259"/>
        <end position="281"/>
    </location>
</feature>
<feature type="transmembrane region" description="Helical" evidence="1">
    <location>
        <begin position="98"/>
        <end position="117"/>
    </location>
</feature>
<comment type="caution">
    <text evidence="3">The sequence shown here is derived from an EMBL/GenBank/DDBJ whole genome shotgun (WGS) entry which is preliminary data.</text>
</comment>
<feature type="transmembrane region" description="Helical" evidence="1">
    <location>
        <begin position="45"/>
        <end position="65"/>
    </location>
</feature>
<evidence type="ECO:0000313" key="3">
    <source>
        <dbReference type="EMBL" id="MTW00758.1"/>
    </source>
</evidence>
<feature type="transmembrane region" description="Helical" evidence="1">
    <location>
        <begin position="176"/>
        <end position="194"/>
    </location>
</feature>
<evidence type="ECO:0000313" key="4">
    <source>
        <dbReference type="Proteomes" id="UP000484015"/>
    </source>
</evidence>
<feature type="transmembrane region" description="Helical" evidence="1">
    <location>
        <begin position="206"/>
        <end position="225"/>
    </location>
</feature>
<keyword evidence="1" id="KW-0472">Membrane</keyword>
<proteinExistence type="predicted"/>
<reference evidence="3 4" key="1">
    <citation type="submission" date="2019-11" db="EMBL/GenBank/DDBJ databases">
        <title>Type strains purchased from KCTC, JCM and DSMZ.</title>
        <authorList>
            <person name="Lu H."/>
        </authorList>
    </citation>
    <scope>NUCLEOTIDE SEQUENCE [LARGE SCALE GENOMIC DNA]</scope>
    <source>
        <strain evidence="3 4">KCTC 42409</strain>
    </source>
</reference>
<feature type="transmembrane region" description="Helical" evidence="1">
    <location>
        <begin position="146"/>
        <end position="164"/>
    </location>
</feature>
<dbReference type="InterPro" id="IPR018677">
    <property type="entry name" value="DUF2157"/>
</dbReference>
<feature type="transmembrane region" description="Helical" evidence="1">
    <location>
        <begin position="71"/>
        <end position="91"/>
    </location>
</feature>